<reference evidence="15 16" key="1">
    <citation type="submission" date="2015-09" db="EMBL/GenBank/DDBJ databases">
        <title>Sorangium comparison.</title>
        <authorList>
            <person name="Zaburannyi N."/>
            <person name="Bunk B."/>
            <person name="Overmann J."/>
            <person name="Mueller R."/>
        </authorList>
    </citation>
    <scope>NUCLEOTIDE SEQUENCE [LARGE SCALE GENOMIC DNA]</scope>
    <source>
        <strain evidence="15 16">So ce26</strain>
    </source>
</reference>
<dbReference type="GO" id="GO:0050380">
    <property type="term" value="F:undecaprenyl-diphosphatase activity"/>
    <property type="evidence" value="ECO:0007669"/>
    <property type="project" value="UniProtKB-UniRule"/>
</dbReference>
<evidence type="ECO:0000256" key="12">
    <source>
        <dbReference type="ARBA" id="ARBA00032932"/>
    </source>
</evidence>
<evidence type="ECO:0000256" key="9">
    <source>
        <dbReference type="ARBA" id="ARBA00023136"/>
    </source>
</evidence>
<evidence type="ECO:0000256" key="10">
    <source>
        <dbReference type="ARBA" id="ARBA00023251"/>
    </source>
</evidence>
<protein>
    <recommendedName>
        <fullName evidence="4 14">Undecaprenyl-diphosphatase</fullName>
        <ecNumber evidence="3 14">3.6.1.27</ecNumber>
    </recommendedName>
    <alternativeName>
        <fullName evidence="12 14">Bacitracin resistance protein</fullName>
    </alternativeName>
    <alternativeName>
        <fullName evidence="11 14">Undecaprenyl pyrophosphate phosphatase</fullName>
    </alternativeName>
</protein>
<comment type="miscellaneous">
    <text evidence="14">Bacitracin is thought to be involved in the inhibition of peptidoglycan synthesis by sequestering undecaprenyl diphosphate, thereby reducing the pool of lipid carrier available.</text>
</comment>
<dbReference type="PANTHER" id="PTHR30622:SF3">
    <property type="entry name" value="UNDECAPRENYL-DIPHOSPHATASE"/>
    <property type="match status" value="1"/>
</dbReference>
<feature type="transmembrane region" description="Helical" evidence="14">
    <location>
        <begin position="220"/>
        <end position="241"/>
    </location>
</feature>
<keyword evidence="14" id="KW-0573">Peptidoglycan synthesis</keyword>
<evidence type="ECO:0000313" key="15">
    <source>
        <dbReference type="EMBL" id="AUX45797.1"/>
    </source>
</evidence>
<feature type="transmembrane region" description="Helical" evidence="14">
    <location>
        <begin position="253"/>
        <end position="270"/>
    </location>
</feature>
<dbReference type="HAMAP" id="MF_01006">
    <property type="entry name" value="Undec_diphosphatase"/>
    <property type="match status" value="1"/>
</dbReference>
<dbReference type="GO" id="GO:0005886">
    <property type="term" value="C:plasma membrane"/>
    <property type="evidence" value="ECO:0007669"/>
    <property type="project" value="UniProtKB-SubCell"/>
</dbReference>
<comment type="subcellular location">
    <subcellularLocation>
        <location evidence="1 14">Cell membrane</location>
        <topology evidence="1 14">Multi-pass membrane protein</topology>
    </subcellularLocation>
</comment>
<dbReference type="AlphaFoldDB" id="A0A2L0F2N7"/>
<dbReference type="GO" id="GO:0009252">
    <property type="term" value="P:peptidoglycan biosynthetic process"/>
    <property type="evidence" value="ECO:0007669"/>
    <property type="project" value="UniProtKB-KW"/>
</dbReference>
<organism evidence="15 16">
    <name type="scientific">Sorangium cellulosum</name>
    <name type="common">Polyangium cellulosum</name>
    <dbReference type="NCBI Taxonomy" id="56"/>
    <lineage>
        <taxon>Bacteria</taxon>
        <taxon>Pseudomonadati</taxon>
        <taxon>Myxococcota</taxon>
        <taxon>Polyangia</taxon>
        <taxon>Polyangiales</taxon>
        <taxon>Polyangiaceae</taxon>
        <taxon>Sorangium</taxon>
    </lineage>
</organism>
<proteinExistence type="inferred from homology"/>
<comment type="catalytic activity">
    <reaction evidence="13 14">
        <text>di-trans,octa-cis-undecaprenyl diphosphate + H2O = di-trans,octa-cis-undecaprenyl phosphate + phosphate + H(+)</text>
        <dbReference type="Rhea" id="RHEA:28094"/>
        <dbReference type="ChEBI" id="CHEBI:15377"/>
        <dbReference type="ChEBI" id="CHEBI:15378"/>
        <dbReference type="ChEBI" id="CHEBI:43474"/>
        <dbReference type="ChEBI" id="CHEBI:58405"/>
        <dbReference type="ChEBI" id="CHEBI:60392"/>
        <dbReference type="EC" id="3.6.1.27"/>
    </reaction>
</comment>
<keyword evidence="7 14" id="KW-0378">Hydrolase</keyword>
<evidence type="ECO:0000256" key="1">
    <source>
        <dbReference type="ARBA" id="ARBA00004651"/>
    </source>
</evidence>
<dbReference type="GO" id="GO:0008360">
    <property type="term" value="P:regulation of cell shape"/>
    <property type="evidence" value="ECO:0007669"/>
    <property type="project" value="UniProtKB-KW"/>
</dbReference>
<keyword evidence="10 14" id="KW-0046">Antibiotic resistance</keyword>
<evidence type="ECO:0000256" key="5">
    <source>
        <dbReference type="ARBA" id="ARBA00022475"/>
    </source>
</evidence>
<keyword evidence="14" id="KW-0133">Cell shape</keyword>
<dbReference type="NCBIfam" id="TIGR00753">
    <property type="entry name" value="undec_PP_bacA"/>
    <property type="match status" value="1"/>
</dbReference>
<gene>
    <name evidence="14" type="primary">uppP</name>
    <name evidence="15" type="ORF">SOCE26_072930</name>
</gene>
<dbReference type="GO" id="GO:0046677">
    <property type="term" value="P:response to antibiotic"/>
    <property type="evidence" value="ECO:0007669"/>
    <property type="project" value="UniProtKB-UniRule"/>
</dbReference>
<evidence type="ECO:0000256" key="2">
    <source>
        <dbReference type="ARBA" id="ARBA00010621"/>
    </source>
</evidence>
<name>A0A2L0F2N7_SORCE</name>
<sequence>MFWFDAVLLGVLEGLTEFLPVSSTGHLILLGAWLGHESEAAKTLDIVIQLGAVLAVVVYFRARLADTARGMLRRDPESLRLALALAFAFFPAALVGLVFHKAIKAYLFGPGPVAVALIAGGVVMIAVEAARARRPAPGATRLEDVTLQRAFAIGLAQCFSLWPGASRSMTTIVGGQLSGLSTAAAAEFSFLLAIPTLGAATVFDLAKNGGALLDAPGGPAALAVGLAVSFVVALLVIAVFLRYLKRFGLAPFGWYRIALGALVLWLWLAHSAAPVAPGPGASAPAPRDHAPAAALAAR</sequence>
<evidence type="ECO:0000256" key="13">
    <source>
        <dbReference type="ARBA" id="ARBA00047594"/>
    </source>
</evidence>
<keyword evidence="9 14" id="KW-0472">Membrane</keyword>
<evidence type="ECO:0000313" key="16">
    <source>
        <dbReference type="Proteomes" id="UP000238348"/>
    </source>
</evidence>
<dbReference type="NCBIfam" id="NF001389">
    <property type="entry name" value="PRK00281.1-2"/>
    <property type="match status" value="1"/>
</dbReference>
<dbReference type="EMBL" id="CP012673">
    <property type="protein sequence ID" value="AUX45797.1"/>
    <property type="molecule type" value="Genomic_DNA"/>
</dbReference>
<evidence type="ECO:0000256" key="11">
    <source>
        <dbReference type="ARBA" id="ARBA00032707"/>
    </source>
</evidence>
<keyword evidence="8 14" id="KW-1133">Transmembrane helix</keyword>
<evidence type="ECO:0000256" key="6">
    <source>
        <dbReference type="ARBA" id="ARBA00022692"/>
    </source>
</evidence>
<dbReference type="Proteomes" id="UP000238348">
    <property type="component" value="Chromosome"/>
</dbReference>
<dbReference type="NCBIfam" id="NF001390">
    <property type="entry name" value="PRK00281.1-4"/>
    <property type="match status" value="1"/>
</dbReference>
<feature type="transmembrane region" description="Helical" evidence="14">
    <location>
        <begin position="40"/>
        <end position="60"/>
    </location>
</feature>
<keyword evidence="5 14" id="KW-1003">Cell membrane</keyword>
<dbReference type="OrthoDB" id="9808289at2"/>
<feature type="transmembrane region" description="Helical" evidence="14">
    <location>
        <begin position="105"/>
        <end position="127"/>
    </location>
</feature>
<keyword evidence="6 14" id="KW-0812">Transmembrane</keyword>
<evidence type="ECO:0000256" key="8">
    <source>
        <dbReference type="ARBA" id="ARBA00022989"/>
    </source>
</evidence>
<evidence type="ECO:0000256" key="7">
    <source>
        <dbReference type="ARBA" id="ARBA00022801"/>
    </source>
</evidence>
<dbReference type="GO" id="GO:0071555">
    <property type="term" value="P:cell wall organization"/>
    <property type="evidence" value="ECO:0007669"/>
    <property type="project" value="UniProtKB-KW"/>
</dbReference>
<comment type="function">
    <text evidence="14">Catalyzes the dephosphorylation of undecaprenyl diphosphate (UPP). Confers resistance to bacitracin.</text>
</comment>
<keyword evidence="14" id="KW-0961">Cell wall biogenesis/degradation</keyword>
<dbReference type="Pfam" id="PF02673">
    <property type="entry name" value="BacA"/>
    <property type="match status" value="1"/>
</dbReference>
<dbReference type="PANTHER" id="PTHR30622">
    <property type="entry name" value="UNDECAPRENYL-DIPHOSPHATASE"/>
    <property type="match status" value="1"/>
</dbReference>
<feature type="transmembrane region" description="Helical" evidence="14">
    <location>
        <begin position="81"/>
        <end position="99"/>
    </location>
</feature>
<dbReference type="EC" id="3.6.1.27" evidence="3 14"/>
<accession>A0A2L0F2N7</accession>
<evidence type="ECO:0000256" key="14">
    <source>
        <dbReference type="HAMAP-Rule" id="MF_01006"/>
    </source>
</evidence>
<evidence type="ECO:0000256" key="3">
    <source>
        <dbReference type="ARBA" id="ARBA00012374"/>
    </source>
</evidence>
<dbReference type="InterPro" id="IPR003824">
    <property type="entry name" value="UppP"/>
</dbReference>
<feature type="transmembrane region" description="Helical" evidence="14">
    <location>
        <begin position="177"/>
        <end position="200"/>
    </location>
</feature>
<comment type="similarity">
    <text evidence="2 14">Belongs to the UppP family.</text>
</comment>
<dbReference type="RefSeq" id="WP_104984128.1">
    <property type="nucleotide sequence ID" value="NZ_CP012673.1"/>
</dbReference>
<evidence type="ECO:0000256" key="4">
    <source>
        <dbReference type="ARBA" id="ARBA00021581"/>
    </source>
</evidence>